<comment type="caution">
    <text evidence="1">The sequence shown here is derived from an EMBL/GenBank/DDBJ whole genome shotgun (WGS) entry which is preliminary data.</text>
</comment>
<protein>
    <submittedName>
        <fullName evidence="1">Uncharacterized protein</fullName>
    </submittedName>
</protein>
<dbReference type="AlphaFoldDB" id="A0A4C1WID1"/>
<name>A0A4C1WID1_EUMVA</name>
<sequence length="112" mass="12761">MPRTKRRPWRLRVRVASVSVPFSAPSPHCAAARSTRRAGRRRTRTVLPPGAALARRLLVVYKKLDLLNLLRRRRQPSSGDLFTHSRSHYVGTRRNSHFPALSAVDDDATLRL</sequence>
<accession>A0A4C1WID1</accession>
<organism evidence="1 2">
    <name type="scientific">Eumeta variegata</name>
    <name type="common">Bagworm moth</name>
    <name type="synonym">Eumeta japonica</name>
    <dbReference type="NCBI Taxonomy" id="151549"/>
    <lineage>
        <taxon>Eukaryota</taxon>
        <taxon>Metazoa</taxon>
        <taxon>Ecdysozoa</taxon>
        <taxon>Arthropoda</taxon>
        <taxon>Hexapoda</taxon>
        <taxon>Insecta</taxon>
        <taxon>Pterygota</taxon>
        <taxon>Neoptera</taxon>
        <taxon>Endopterygota</taxon>
        <taxon>Lepidoptera</taxon>
        <taxon>Glossata</taxon>
        <taxon>Ditrysia</taxon>
        <taxon>Tineoidea</taxon>
        <taxon>Psychidae</taxon>
        <taxon>Oiketicinae</taxon>
        <taxon>Eumeta</taxon>
    </lineage>
</organism>
<keyword evidence="2" id="KW-1185">Reference proteome</keyword>
<evidence type="ECO:0000313" key="2">
    <source>
        <dbReference type="Proteomes" id="UP000299102"/>
    </source>
</evidence>
<dbReference type="EMBL" id="BGZK01000553">
    <property type="protein sequence ID" value="GBP49865.1"/>
    <property type="molecule type" value="Genomic_DNA"/>
</dbReference>
<dbReference type="Proteomes" id="UP000299102">
    <property type="component" value="Unassembled WGS sequence"/>
</dbReference>
<reference evidence="1 2" key="1">
    <citation type="journal article" date="2019" name="Commun. Biol.">
        <title>The bagworm genome reveals a unique fibroin gene that provides high tensile strength.</title>
        <authorList>
            <person name="Kono N."/>
            <person name="Nakamura H."/>
            <person name="Ohtoshi R."/>
            <person name="Tomita M."/>
            <person name="Numata K."/>
            <person name="Arakawa K."/>
        </authorList>
    </citation>
    <scope>NUCLEOTIDE SEQUENCE [LARGE SCALE GENOMIC DNA]</scope>
</reference>
<proteinExistence type="predicted"/>
<evidence type="ECO:0000313" key="1">
    <source>
        <dbReference type="EMBL" id="GBP49865.1"/>
    </source>
</evidence>
<gene>
    <name evidence="1" type="ORF">EVAR_83814_1</name>
</gene>